<name>A0AAV7LKF8_PLEWA</name>
<gene>
    <name evidence="2" type="ORF">NDU88_005106</name>
</gene>
<protein>
    <submittedName>
        <fullName evidence="2">Uncharacterized protein</fullName>
    </submittedName>
</protein>
<keyword evidence="3" id="KW-1185">Reference proteome</keyword>
<proteinExistence type="predicted"/>
<accession>A0AAV7LKF8</accession>
<evidence type="ECO:0000313" key="3">
    <source>
        <dbReference type="Proteomes" id="UP001066276"/>
    </source>
</evidence>
<organism evidence="2 3">
    <name type="scientific">Pleurodeles waltl</name>
    <name type="common">Iberian ribbed newt</name>
    <dbReference type="NCBI Taxonomy" id="8319"/>
    <lineage>
        <taxon>Eukaryota</taxon>
        <taxon>Metazoa</taxon>
        <taxon>Chordata</taxon>
        <taxon>Craniata</taxon>
        <taxon>Vertebrata</taxon>
        <taxon>Euteleostomi</taxon>
        <taxon>Amphibia</taxon>
        <taxon>Batrachia</taxon>
        <taxon>Caudata</taxon>
        <taxon>Salamandroidea</taxon>
        <taxon>Salamandridae</taxon>
        <taxon>Pleurodelinae</taxon>
        <taxon>Pleurodeles</taxon>
    </lineage>
</organism>
<comment type="caution">
    <text evidence="2">The sequence shown here is derived from an EMBL/GenBank/DDBJ whole genome shotgun (WGS) entry which is preliminary data.</text>
</comment>
<keyword evidence="1" id="KW-0732">Signal</keyword>
<evidence type="ECO:0000256" key="1">
    <source>
        <dbReference type="SAM" id="SignalP"/>
    </source>
</evidence>
<dbReference type="EMBL" id="JANPWB010000015">
    <property type="protein sequence ID" value="KAJ1091992.1"/>
    <property type="molecule type" value="Genomic_DNA"/>
</dbReference>
<evidence type="ECO:0000313" key="2">
    <source>
        <dbReference type="EMBL" id="KAJ1091992.1"/>
    </source>
</evidence>
<feature type="chain" id="PRO_5043933468" evidence="1">
    <location>
        <begin position="27"/>
        <end position="71"/>
    </location>
</feature>
<dbReference type="AlphaFoldDB" id="A0AAV7LKF8"/>
<sequence>MHFYSLVRLLALWSLLLSSGPQATTADRRTKPLHLIRQLRFCGLLDQELPPGTGNHLRCPAVSREKDHVLG</sequence>
<reference evidence="2" key="1">
    <citation type="journal article" date="2022" name="bioRxiv">
        <title>Sequencing and chromosome-scale assembly of the giantPleurodeles waltlgenome.</title>
        <authorList>
            <person name="Brown T."/>
            <person name="Elewa A."/>
            <person name="Iarovenko S."/>
            <person name="Subramanian E."/>
            <person name="Araus A.J."/>
            <person name="Petzold A."/>
            <person name="Susuki M."/>
            <person name="Suzuki K.-i.T."/>
            <person name="Hayashi T."/>
            <person name="Toyoda A."/>
            <person name="Oliveira C."/>
            <person name="Osipova E."/>
            <person name="Leigh N.D."/>
            <person name="Simon A."/>
            <person name="Yun M.H."/>
        </authorList>
    </citation>
    <scope>NUCLEOTIDE SEQUENCE</scope>
    <source>
        <strain evidence="2">20211129_DDA</strain>
        <tissue evidence="2">Liver</tissue>
    </source>
</reference>
<dbReference type="Proteomes" id="UP001066276">
    <property type="component" value="Chromosome 11"/>
</dbReference>
<feature type="signal peptide" evidence="1">
    <location>
        <begin position="1"/>
        <end position="26"/>
    </location>
</feature>